<evidence type="ECO:0000313" key="9">
    <source>
        <dbReference type="EMBL" id="KAE8283775.1"/>
    </source>
</evidence>
<dbReference type="InterPro" id="IPR036056">
    <property type="entry name" value="Fibrinogen-like_C"/>
</dbReference>
<accession>A0A6G0HX48</accession>
<dbReference type="InterPro" id="IPR002181">
    <property type="entry name" value="Fibrinogen_a/b/g_C_dom"/>
</dbReference>
<dbReference type="GO" id="GO:0005577">
    <property type="term" value="C:fibrinogen complex"/>
    <property type="evidence" value="ECO:0007669"/>
    <property type="project" value="TreeGrafter"/>
</dbReference>
<evidence type="ECO:0000256" key="5">
    <source>
        <dbReference type="ARBA" id="ARBA00023157"/>
    </source>
</evidence>
<dbReference type="PANTHER" id="PTHR47221">
    <property type="entry name" value="FIBRINOGEN ALPHA CHAIN"/>
    <property type="match status" value="1"/>
</dbReference>
<dbReference type="GO" id="GO:0070527">
    <property type="term" value="P:platelet aggregation"/>
    <property type="evidence" value="ECO:0007669"/>
    <property type="project" value="TreeGrafter"/>
</dbReference>
<keyword evidence="3 7" id="KW-0732">Signal</keyword>
<dbReference type="Gene3D" id="3.90.215.10">
    <property type="entry name" value="Gamma Fibrinogen, chain A, domain 1"/>
    <property type="match status" value="2"/>
</dbReference>
<name>A0A6G0HX48_LARCR</name>
<dbReference type="PANTHER" id="PTHR47221:SF6">
    <property type="entry name" value="FIBRINOGEN ALPHA CHAIN"/>
    <property type="match status" value="1"/>
</dbReference>
<dbReference type="PROSITE" id="PS51406">
    <property type="entry name" value="FIBRINOGEN_C_2"/>
    <property type="match status" value="2"/>
</dbReference>
<dbReference type="GO" id="GO:0005201">
    <property type="term" value="F:extracellular matrix structural constituent"/>
    <property type="evidence" value="ECO:0007669"/>
    <property type="project" value="TreeGrafter"/>
</dbReference>
<comment type="caution">
    <text evidence="9">The sequence shown here is derived from an EMBL/GenBank/DDBJ whole genome shotgun (WGS) entry which is preliminary data.</text>
</comment>
<protein>
    <submittedName>
        <fullName evidence="9">Microfibril-associated glycoprotein 4</fullName>
    </submittedName>
</protein>
<keyword evidence="4" id="KW-0175">Coiled coil</keyword>
<keyword evidence="5" id="KW-1015">Disulfide bond</keyword>
<feature type="chain" id="PRO_5026075498" evidence="7">
    <location>
        <begin position="19"/>
        <end position="172"/>
    </location>
</feature>
<evidence type="ECO:0000259" key="8">
    <source>
        <dbReference type="PROSITE" id="PS51406"/>
    </source>
</evidence>
<dbReference type="GO" id="GO:0072377">
    <property type="term" value="P:blood coagulation, common pathway"/>
    <property type="evidence" value="ECO:0007669"/>
    <property type="project" value="TreeGrafter"/>
</dbReference>
<evidence type="ECO:0000256" key="1">
    <source>
        <dbReference type="ARBA" id="ARBA00004613"/>
    </source>
</evidence>
<dbReference type="Pfam" id="PF00147">
    <property type="entry name" value="Fibrinogen_C"/>
    <property type="match status" value="1"/>
</dbReference>
<feature type="signal peptide" evidence="7">
    <location>
        <begin position="1"/>
        <end position="18"/>
    </location>
</feature>
<dbReference type="EMBL" id="REGW02000017">
    <property type="protein sequence ID" value="KAE8283775.1"/>
    <property type="molecule type" value="Genomic_DNA"/>
</dbReference>
<dbReference type="SUPFAM" id="SSF56496">
    <property type="entry name" value="Fibrinogen C-terminal domain-like"/>
    <property type="match status" value="1"/>
</dbReference>
<evidence type="ECO:0000256" key="2">
    <source>
        <dbReference type="ARBA" id="ARBA00022525"/>
    </source>
</evidence>
<evidence type="ECO:0000256" key="6">
    <source>
        <dbReference type="ARBA" id="ARBA00023180"/>
    </source>
</evidence>
<feature type="domain" description="Fibrinogen C-terminal" evidence="8">
    <location>
        <begin position="89"/>
        <end position="172"/>
    </location>
</feature>
<dbReference type="SMART" id="SM00186">
    <property type="entry name" value="FBG"/>
    <property type="match status" value="1"/>
</dbReference>
<evidence type="ECO:0000256" key="7">
    <source>
        <dbReference type="SAM" id="SignalP"/>
    </source>
</evidence>
<dbReference type="Proteomes" id="UP000424527">
    <property type="component" value="Unassembled WGS sequence"/>
</dbReference>
<dbReference type="PROSITE" id="PS51257">
    <property type="entry name" value="PROKAR_LIPOPROTEIN"/>
    <property type="match status" value="1"/>
</dbReference>
<dbReference type="GO" id="GO:0030674">
    <property type="term" value="F:protein-macromolecule adaptor activity"/>
    <property type="evidence" value="ECO:0007669"/>
    <property type="project" value="TreeGrafter"/>
</dbReference>
<sequence>MKLLSVIVVLVLLAPVLTSCKKLVQPKDCSDIHHQVKTRRSGVYTIYPLGKTSAVQVFQRRMDGTLNFYRPWHQYKMGFGRAAGEYWLGDSMKVHNKMKFSTFDKDQDTWSDNCARRFLGAFWYQSCHHANPNGVYLWGAENKHHAMGVLWYHYKGHNYSLKSISMKIRPVK</sequence>
<proteinExistence type="predicted"/>
<dbReference type="InterPro" id="IPR014716">
    <property type="entry name" value="Fibrinogen_a/b/g_C_1"/>
</dbReference>
<evidence type="ECO:0000256" key="3">
    <source>
        <dbReference type="ARBA" id="ARBA00022729"/>
    </source>
</evidence>
<gene>
    <name evidence="9" type="ORF">D5F01_LYC17099</name>
</gene>
<dbReference type="GO" id="GO:0034116">
    <property type="term" value="P:positive regulation of heterotypic cell-cell adhesion"/>
    <property type="evidence" value="ECO:0007669"/>
    <property type="project" value="TreeGrafter"/>
</dbReference>
<dbReference type="AlphaFoldDB" id="A0A6G0HX48"/>
<dbReference type="GO" id="GO:0042730">
    <property type="term" value="P:fibrinolysis"/>
    <property type="evidence" value="ECO:0007669"/>
    <property type="project" value="TreeGrafter"/>
</dbReference>
<organism evidence="9 10">
    <name type="scientific">Larimichthys crocea</name>
    <name type="common">Large yellow croaker</name>
    <name type="synonym">Pseudosciaena crocea</name>
    <dbReference type="NCBI Taxonomy" id="215358"/>
    <lineage>
        <taxon>Eukaryota</taxon>
        <taxon>Metazoa</taxon>
        <taxon>Chordata</taxon>
        <taxon>Craniata</taxon>
        <taxon>Vertebrata</taxon>
        <taxon>Euteleostomi</taxon>
        <taxon>Actinopterygii</taxon>
        <taxon>Neopterygii</taxon>
        <taxon>Teleostei</taxon>
        <taxon>Neoteleostei</taxon>
        <taxon>Acanthomorphata</taxon>
        <taxon>Eupercaria</taxon>
        <taxon>Sciaenidae</taxon>
        <taxon>Larimichthys</taxon>
    </lineage>
</organism>
<evidence type="ECO:0000313" key="10">
    <source>
        <dbReference type="Proteomes" id="UP000424527"/>
    </source>
</evidence>
<keyword evidence="6" id="KW-0325">Glycoprotein</keyword>
<evidence type="ECO:0000256" key="4">
    <source>
        <dbReference type="ARBA" id="ARBA00023054"/>
    </source>
</evidence>
<dbReference type="InterPro" id="IPR037579">
    <property type="entry name" value="FIB_ANG-like"/>
</dbReference>
<keyword evidence="2" id="KW-0964">Secreted</keyword>
<reference evidence="9 10" key="1">
    <citation type="submission" date="2019-07" db="EMBL/GenBank/DDBJ databases">
        <title>Chromosome genome assembly for large yellow croaker.</title>
        <authorList>
            <person name="Xiao S."/>
        </authorList>
    </citation>
    <scope>NUCLEOTIDE SEQUENCE [LARGE SCALE GENOMIC DNA]</scope>
    <source>
        <strain evidence="9">JMULYC20181020</strain>
        <tissue evidence="9">Muscle</tissue>
    </source>
</reference>
<keyword evidence="10" id="KW-1185">Reference proteome</keyword>
<feature type="domain" description="Fibrinogen C-terminal" evidence="8">
    <location>
        <begin position="20"/>
        <end position="88"/>
    </location>
</feature>
<comment type="subcellular location">
    <subcellularLocation>
        <location evidence="1">Secreted</location>
    </subcellularLocation>
</comment>